<protein>
    <submittedName>
        <fullName evidence="2">Uncharacterized protein</fullName>
    </submittedName>
</protein>
<sequence length="346" mass="40015">YNPTKYEQCIKAVNKLAQFDEKTWTYTTPSIASLGTLIKQVGKILRSMCIKKQDFNKQIVVENFLKLFEEDYPVTVNKIVFETQGHRKRQKNIVLPSINDIKIFNAYLKTERSKALEFLQTNGFSIQAWRMLAETTLISIMIFNRRRAGELERVLIENLENCAAISKEEASELYKSLSKYVRMTIRGKLGRTVPVLLHEEILKCMQMIVNYRKHAGVSENNPYIFGIYTSDKRRYKYLRACVLIRKYSTISGAKMPTSLRGTILRKHIATVCISLDISEHEVNDLADFMGHHEKKHKSHYRQSIITKDLAISRLLKYAQGEDATDESDNVDEDENENEDDPISNSD</sequence>
<dbReference type="PANTHER" id="PTHR33480">
    <property type="entry name" value="SET DOMAIN-CONTAINING PROTEIN-RELATED"/>
    <property type="match status" value="1"/>
</dbReference>
<dbReference type="OrthoDB" id="7701215at2759"/>
<feature type="non-terminal residue" evidence="2">
    <location>
        <position position="1"/>
    </location>
</feature>
<gene>
    <name evidence="2" type="ORF">EAG_07978</name>
</gene>
<dbReference type="EMBL" id="GL438117">
    <property type="protein sequence ID" value="EFN69585.1"/>
    <property type="molecule type" value="Genomic_DNA"/>
</dbReference>
<dbReference type="AlphaFoldDB" id="E2AAF4"/>
<dbReference type="InParanoid" id="E2AAF4"/>
<evidence type="ECO:0000313" key="2">
    <source>
        <dbReference type="EMBL" id="EFN69585.1"/>
    </source>
</evidence>
<evidence type="ECO:0000313" key="3">
    <source>
        <dbReference type="Proteomes" id="UP000000311"/>
    </source>
</evidence>
<organism evidence="3">
    <name type="scientific">Camponotus floridanus</name>
    <name type="common">Florida carpenter ant</name>
    <dbReference type="NCBI Taxonomy" id="104421"/>
    <lineage>
        <taxon>Eukaryota</taxon>
        <taxon>Metazoa</taxon>
        <taxon>Ecdysozoa</taxon>
        <taxon>Arthropoda</taxon>
        <taxon>Hexapoda</taxon>
        <taxon>Insecta</taxon>
        <taxon>Pterygota</taxon>
        <taxon>Neoptera</taxon>
        <taxon>Endopterygota</taxon>
        <taxon>Hymenoptera</taxon>
        <taxon>Apocrita</taxon>
        <taxon>Aculeata</taxon>
        <taxon>Formicoidea</taxon>
        <taxon>Formicidae</taxon>
        <taxon>Formicinae</taxon>
        <taxon>Camponotus</taxon>
    </lineage>
</organism>
<dbReference type="Proteomes" id="UP000000311">
    <property type="component" value="Unassembled WGS sequence"/>
</dbReference>
<evidence type="ECO:0000256" key="1">
    <source>
        <dbReference type="SAM" id="MobiDB-lite"/>
    </source>
</evidence>
<feature type="compositionally biased region" description="Acidic residues" evidence="1">
    <location>
        <begin position="322"/>
        <end position="346"/>
    </location>
</feature>
<keyword evidence="3" id="KW-1185">Reference proteome</keyword>
<dbReference type="OMA" id="VAETHIM"/>
<proteinExistence type="predicted"/>
<feature type="non-terminal residue" evidence="2">
    <location>
        <position position="346"/>
    </location>
</feature>
<reference evidence="2 3" key="1">
    <citation type="journal article" date="2010" name="Science">
        <title>Genomic comparison of the ants Camponotus floridanus and Harpegnathos saltator.</title>
        <authorList>
            <person name="Bonasio R."/>
            <person name="Zhang G."/>
            <person name="Ye C."/>
            <person name="Mutti N.S."/>
            <person name="Fang X."/>
            <person name="Qin N."/>
            <person name="Donahue G."/>
            <person name="Yang P."/>
            <person name="Li Q."/>
            <person name="Li C."/>
            <person name="Zhang P."/>
            <person name="Huang Z."/>
            <person name="Berger S.L."/>
            <person name="Reinberg D."/>
            <person name="Wang J."/>
            <person name="Liebig J."/>
        </authorList>
    </citation>
    <scope>NUCLEOTIDE SEQUENCE [LARGE SCALE GENOMIC DNA]</scope>
    <source>
        <strain evidence="3">C129</strain>
    </source>
</reference>
<dbReference type="PANTHER" id="PTHR33480:SF1">
    <property type="entry name" value="TYR RECOMBINASE DOMAIN-CONTAINING PROTEIN"/>
    <property type="match status" value="1"/>
</dbReference>
<dbReference type="STRING" id="104421.E2AAF4"/>
<accession>E2AAF4</accession>
<feature type="region of interest" description="Disordered" evidence="1">
    <location>
        <begin position="320"/>
        <end position="346"/>
    </location>
</feature>
<name>E2AAF4_CAMFO</name>